<dbReference type="Proteomes" id="UP001188597">
    <property type="component" value="Unassembled WGS sequence"/>
</dbReference>
<dbReference type="Gene3D" id="3.30.70.270">
    <property type="match status" value="1"/>
</dbReference>
<dbReference type="InterPro" id="IPR043128">
    <property type="entry name" value="Rev_trsase/Diguanyl_cyclase"/>
</dbReference>
<feature type="domain" description="Reverse transcriptase/retrotransposon-derived protein RNase H-like" evidence="1">
    <location>
        <begin position="23"/>
        <end position="89"/>
    </location>
</feature>
<dbReference type="Pfam" id="PF17919">
    <property type="entry name" value="RT_RNaseH_2"/>
    <property type="match status" value="1"/>
</dbReference>
<reference evidence="2" key="1">
    <citation type="submission" date="2022-12" db="EMBL/GenBank/DDBJ databases">
        <title>Draft genome assemblies for two species of Escallonia (Escalloniales).</title>
        <authorList>
            <person name="Chanderbali A."/>
            <person name="Dervinis C."/>
            <person name="Anghel I."/>
            <person name="Soltis D."/>
            <person name="Soltis P."/>
            <person name="Zapata F."/>
        </authorList>
    </citation>
    <scope>NUCLEOTIDE SEQUENCE</scope>
    <source>
        <strain evidence="2">UCBG64.0493</strain>
        <tissue evidence="2">Leaf</tissue>
    </source>
</reference>
<gene>
    <name evidence="2" type="ORF">RJ639_037356</name>
</gene>
<accession>A0AA88WRK6</accession>
<evidence type="ECO:0000313" key="3">
    <source>
        <dbReference type="Proteomes" id="UP001188597"/>
    </source>
</evidence>
<keyword evidence="3" id="KW-1185">Reference proteome</keyword>
<sequence>MSKSTERCLPFFRAIRKAKDFVWMNDCQKSFEDLKQYLVSPPLTKLLTREDRFFYLSMSEVAVNAVLVQEDNNKQKPIYYRRFYLSRSESQLFGYHNFPIKIMRPTSEGIWISWMKCRLKPRNAQPQ</sequence>
<dbReference type="InterPro" id="IPR041577">
    <property type="entry name" value="RT_RNaseH_2"/>
</dbReference>
<protein>
    <recommendedName>
        <fullName evidence="1">Reverse transcriptase/retrotransposon-derived protein RNase H-like domain-containing protein</fullName>
    </recommendedName>
</protein>
<evidence type="ECO:0000313" key="2">
    <source>
        <dbReference type="EMBL" id="KAK3032592.1"/>
    </source>
</evidence>
<evidence type="ECO:0000259" key="1">
    <source>
        <dbReference type="Pfam" id="PF17919"/>
    </source>
</evidence>
<dbReference type="AlphaFoldDB" id="A0AA88WRK6"/>
<organism evidence="2 3">
    <name type="scientific">Escallonia herrerae</name>
    <dbReference type="NCBI Taxonomy" id="1293975"/>
    <lineage>
        <taxon>Eukaryota</taxon>
        <taxon>Viridiplantae</taxon>
        <taxon>Streptophyta</taxon>
        <taxon>Embryophyta</taxon>
        <taxon>Tracheophyta</taxon>
        <taxon>Spermatophyta</taxon>
        <taxon>Magnoliopsida</taxon>
        <taxon>eudicotyledons</taxon>
        <taxon>Gunneridae</taxon>
        <taxon>Pentapetalae</taxon>
        <taxon>asterids</taxon>
        <taxon>campanulids</taxon>
        <taxon>Escalloniales</taxon>
        <taxon>Escalloniaceae</taxon>
        <taxon>Escallonia</taxon>
    </lineage>
</organism>
<dbReference type="EMBL" id="JAVXUP010000263">
    <property type="protein sequence ID" value="KAK3032592.1"/>
    <property type="molecule type" value="Genomic_DNA"/>
</dbReference>
<comment type="caution">
    <text evidence="2">The sequence shown here is derived from an EMBL/GenBank/DDBJ whole genome shotgun (WGS) entry which is preliminary data.</text>
</comment>
<dbReference type="SUPFAM" id="SSF56672">
    <property type="entry name" value="DNA/RNA polymerases"/>
    <property type="match status" value="1"/>
</dbReference>
<name>A0AA88WRK6_9ASTE</name>
<dbReference type="InterPro" id="IPR043502">
    <property type="entry name" value="DNA/RNA_pol_sf"/>
</dbReference>
<proteinExistence type="predicted"/>